<organism evidence="2 3">
    <name type="scientific">Hyaloscypha variabilis (strain UAMH 11265 / GT02V1 / F)</name>
    <name type="common">Meliniomyces variabilis</name>
    <dbReference type="NCBI Taxonomy" id="1149755"/>
    <lineage>
        <taxon>Eukaryota</taxon>
        <taxon>Fungi</taxon>
        <taxon>Dikarya</taxon>
        <taxon>Ascomycota</taxon>
        <taxon>Pezizomycotina</taxon>
        <taxon>Leotiomycetes</taxon>
        <taxon>Helotiales</taxon>
        <taxon>Hyaloscyphaceae</taxon>
        <taxon>Hyaloscypha</taxon>
        <taxon>Hyaloscypha variabilis</taxon>
    </lineage>
</organism>
<name>A0A2J6RLC5_HYAVF</name>
<accession>A0A2J6RLC5</accession>
<gene>
    <name evidence="2" type="ORF">L207DRAFT_530745</name>
</gene>
<evidence type="ECO:0000313" key="3">
    <source>
        <dbReference type="Proteomes" id="UP000235786"/>
    </source>
</evidence>
<proteinExistence type="predicted"/>
<reference evidence="2 3" key="1">
    <citation type="submission" date="2016-04" db="EMBL/GenBank/DDBJ databases">
        <title>A degradative enzymes factory behind the ericoid mycorrhizal symbiosis.</title>
        <authorList>
            <consortium name="DOE Joint Genome Institute"/>
            <person name="Martino E."/>
            <person name="Morin E."/>
            <person name="Grelet G."/>
            <person name="Kuo A."/>
            <person name="Kohler A."/>
            <person name="Daghino S."/>
            <person name="Barry K."/>
            <person name="Choi C."/>
            <person name="Cichocki N."/>
            <person name="Clum A."/>
            <person name="Copeland A."/>
            <person name="Hainaut M."/>
            <person name="Haridas S."/>
            <person name="Labutti K."/>
            <person name="Lindquist E."/>
            <person name="Lipzen A."/>
            <person name="Khouja H.-R."/>
            <person name="Murat C."/>
            <person name="Ohm R."/>
            <person name="Olson A."/>
            <person name="Spatafora J."/>
            <person name="Veneault-Fourrey C."/>
            <person name="Henrissat B."/>
            <person name="Grigoriev I."/>
            <person name="Martin F."/>
            <person name="Perotto S."/>
        </authorList>
    </citation>
    <scope>NUCLEOTIDE SEQUENCE [LARGE SCALE GENOMIC DNA]</scope>
    <source>
        <strain evidence="2 3">F</strain>
    </source>
</reference>
<keyword evidence="3" id="KW-1185">Reference proteome</keyword>
<protein>
    <submittedName>
        <fullName evidence="2">Uncharacterized protein</fullName>
    </submittedName>
</protein>
<feature type="compositionally biased region" description="Polar residues" evidence="1">
    <location>
        <begin position="137"/>
        <end position="151"/>
    </location>
</feature>
<feature type="region of interest" description="Disordered" evidence="1">
    <location>
        <begin position="110"/>
        <end position="152"/>
    </location>
</feature>
<evidence type="ECO:0000256" key="1">
    <source>
        <dbReference type="SAM" id="MobiDB-lite"/>
    </source>
</evidence>
<dbReference type="AlphaFoldDB" id="A0A2J6RLC5"/>
<evidence type="ECO:0000313" key="2">
    <source>
        <dbReference type="EMBL" id="PMD39323.1"/>
    </source>
</evidence>
<dbReference type="OrthoDB" id="10445758at2759"/>
<sequence>MAVKEFMHGERPTPLTDQEALQRSRDVLMAYSRCERLHPFADQHIARARRTIQAATGTFDMQIGVGILNRFDDMVQSQRQIDSTGRAMTDMDRINSYDAIQNQVDFEAVQEEARNGPPQPPRRGTPVDSPLLRRTRTTSPQQETQRSTPRGFNSFVRRYNEERPRPAGEAADAILIADAQHYLNFLTRSPEHLDRFAELFASTRAEDMDNFDFFPVPSPGNLVFTFRQWLSNQRELLAAIQTPNFQSLDAWVEALHRYGTYLQTGLAPLPEHSVAFIAVRQQIADSERRLYDEFRPSRDMRSREIAPSGSVPDDIVPPVVVLSFRDWVRRAFADPTTRRGNVPSTALDQDLNGYDLYLRQQVAVLQLNEFRSLRSSVTNSAFEFTPAIAGVPSLLTWLAETNESRQRRGLGELSGTEALEGYASNVVQHPRYGVPKEVLQDWQVAETYYAEENRRQMYGYPRGSYSPLVERLREARNTFRDLVYSSFEYWILTGPNPVVYETRTIRPFLRRHIATEEDPSAKEWRRLREHLLQAQRLLLEESNRQQEEGINERLRNPVPRTPQTVDEDTSTVNNSPPRQRHIRGPP</sequence>
<dbReference type="EMBL" id="KZ613947">
    <property type="protein sequence ID" value="PMD39323.1"/>
    <property type="molecule type" value="Genomic_DNA"/>
</dbReference>
<dbReference type="Proteomes" id="UP000235786">
    <property type="component" value="Unassembled WGS sequence"/>
</dbReference>
<feature type="region of interest" description="Disordered" evidence="1">
    <location>
        <begin position="544"/>
        <end position="586"/>
    </location>
</feature>
<feature type="compositionally biased region" description="Basic and acidic residues" evidence="1">
    <location>
        <begin position="544"/>
        <end position="555"/>
    </location>
</feature>